<dbReference type="GO" id="GO:0005737">
    <property type="term" value="C:cytoplasm"/>
    <property type="evidence" value="ECO:0007669"/>
    <property type="project" value="UniProtKB-SubCell"/>
</dbReference>
<dbReference type="GO" id="GO:0005694">
    <property type="term" value="C:chromosome"/>
    <property type="evidence" value="ECO:0007669"/>
    <property type="project" value="UniProtKB-SubCell"/>
</dbReference>
<evidence type="ECO:0000256" key="17">
    <source>
        <dbReference type="PIRNR" id="PIRNR037913"/>
    </source>
</evidence>
<feature type="region of interest" description="Disordered" evidence="21">
    <location>
        <begin position="92"/>
        <end position="119"/>
    </location>
</feature>
<comment type="similarity">
    <text evidence="17">Belongs to the histone deacetylase family. HD Type 1 subfamily.</text>
</comment>
<dbReference type="EMBL" id="OU963864">
    <property type="protein sequence ID" value="CAH0386345.1"/>
    <property type="molecule type" value="Genomic_DNA"/>
</dbReference>
<feature type="domain" description="Histone deacetylase" evidence="22">
    <location>
        <begin position="42"/>
        <end position="346"/>
    </location>
</feature>
<keyword evidence="11 17" id="KW-0805">Transcription regulation</keyword>
<comment type="catalytic activity">
    <reaction evidence="15">
        <text>N(6)-(2E)-butenoyl-L-lysyl-[protein] + H2O = (2E)-2-butenoate + L-lysyl-[protein]</text>
        <dbReference type="Rhea" id="RHEA:69172"/>
        <dbReference type="Rhea" id="RHEA-COMP:9752"/>
        <dbReference type="Rhea" id="RHEA-COMP:13707"/>
        <dbReference type="ChEBI" id="CHEBI:15377"/>
        <dbReference type="ChEBI" id="CHEBI:29969"/>
        <dbReference type="ChEBI" id="CHEBI:35899"/>
        <dbReference type="ChEBI" id="CHEBI:137954"/>
    </reaction>
    <physiologicalReaction direction="left-to-right" evidence="15">
        <dbReference type="Rhea" id="RHEA:69173"/>
    </physiologicalReaction>
</comment>
<feature type="active site" description="Proton acceptor" evidence="18">
    <location>
        <position position="168"/>
    </location>
</feature>
<evidence type="ECO:0000256" key="16">
    <source>
        <dbReference type="ARBA" id="ARBA00049416"/>
    </source>
</evidence>
<name>A0A9P0A8C6_BEMTA</name>
<evidence type="ECO:0000256" key="8">
    <source>
        <dbReference type="ARBA" id="ARBA00022723"/>
    </source>
</evidence>
<organism evidence="23 24">
    <name type="scientific">Bemisia tabaci</name>
    <name type="common">Sweetpotato whitefly</name>
    <name type="synonym">Aleurodes tabaci</name>
    <dbReference type="NCBI Taxonomy" id="7038"/>
    <lineage>
        <taxon>Eukaryota</taxon>
        <taxon>Metazoa</taxon>
        <taxon>Ecdysozoa</taxon>
        <taxon>Arthropoda</taxon>
        <taxon>Hexapoda</taxon>
        <taxon>Insecta</taxon>
        <taxon>Pterygota</taxon>
        <taxon>Neoptera</taxon>
        <taxon>Paraneoptera</taxon>
        <taxon>Hemiptera</taxon>
        <taxon>Sternorrhyncha</taxon>
        <taxon>Aleyrodoidea</taxon>
        <taxon>Aleyrodidae</taxon>
        <taxon>Aleyrodinae</taxon>
        <taxon>Bemisia</taxon>
    </lineage>
</organism>
<evidence type="ECO:0000256" key="12">
    <source>
        <dbReference type="ARBA" id="ARBA00023163"/>
    </source>
</evidence>
<keyword evidence="7" id="KW-0678">Repressor</keyword>
<evidence type="ECO:0000256" key="21">
    <source>
        <dbReference type="SAM" id="MobiDB-lite"/>
    </source>
</evidence>
<feature type="binding site" evidence="20">
    <location>
        <position position="292"/>
    </location>
    <ligand>
        <name>a divalent metal cation</name>
        <dbReference type="ChEBI" id="CHEBI:60240"/>
    </ligand>
</feature>
<comment type="catalytic activity">
    <reaction evidence="14">
        <text>N(6)-acetyl-L-lysyl-[protein] + H2O = L-lysyl-[protein] + acetate</text>
        <dbReference type="Rhea" id="RHEA:58108"/>
        <dbReference type="Rhea" id="RHEA-COMP:9752"/>
        <dbReference type="Rhea" id="RHEA-COMP:10731"/>
        <dbReference type="ChEBI" id="CHEBI:15377"/>
        <dbReference type="ChEBI" id="CHEBI:29969"/>
        <dbReference type="ChEBI" id="CHEBI:30089"/>
        <dbReference type="ChEBI" id="CHEBI:61930"/>
    </reaction>
    <physiologicalReaction direction="left-to-right" evidence="14">
        <dbReference type="Rhea" id="RHEA:58109"/>
    </physiologicalReaction>
</comment>
<feature type="binding site" evidence="20">
    <location>
        <position position="203"/>
    </location>
    <ligand>
        <name>a divalent metal cation</name>
        <dbReference type="ChEBI" id="CHEBI:60240"/>
    </ligand>
</feature>
<protein>
    <recommendedName>
        <fullName evidence="17">Histone deacetylase</fullName>
        <ecNumber evidence="17">3.5.1.98</ecNumber>
    </recommendedName>
</protein>
<evidence type="ECO:0000256" key="15">
    <source>
        <dbReference type="ARBA" id="ARBA00049193"/>
    </source>
</evidence>
<keyword evidence="10 17" id="KW-0156">Chromatin regulator</keyword>
<dbReference type="Gene3D" id="3.40.800.20">
    <property type="entry name" value="Histone deacetylase domain"/>
    <property type="match status" value="1"/>
</dbReference>
<reference evidence="23" key="1">
    <citation type="submission" date="2021-12" db="EMBL/GenBank/DDBJ databases">
        <authorList>
            <person name="King R."/>
        </authorList>
    </citation>
    <scope>NUCLEOTIDE SEQUENCE</scope>
</reference>
<keyword evidence="13 17" id="KW-0539">Nucleus</keyword>
<evidence type="ECO:0000256" key="5">
    <source>
        <dbReference type="ARBA" id="ARBA00022454"/>
    </source>
</evidence>
<evidence type="ECO:0000256" key="19">
    <source>
        <dbReference type="PIRSR" id="PIRSR037913-2"/>
    </source>
</evidence>
<keyword evidence="12 17" id="KW-0804">Transcription</keyword>
<comment type="catalytic activity">
    <reaction evidence="16">
        <text>N(6)-acetyl-L-lysyl-[histone] + H2O = L-lysyl-[histone] + acetate</text>
        <dbReference type="Rhea" id="RHEA:58196"/>
        <dbReference type="Rhea" id="RHEA-COMP:9845"/>
        <dbReference type="Rhea" id="RHEA-COMP:11338"/>
        <dbReference type="ChEBI" id="CHEBI:15377"/>
        <dbReference type="ChEBI" id="CHEBI:29969"/>
        <dbReference type="ChEBI" id="CHEBI:30089"/>
        <dbReference type="ChEBI" id="CHEBI:61930"/>
        <dbReference type="EC" id="3.5.1.98"/>
    </reaction>
    <physiologicalReaction direction="left-to-right" evidence="16">
        <dbReference type="Rhea" id="RHEA:58197"/>
    </physiologicalReaction>
</comment>
<evidence type="ECO:0000256" key="14">
    <source>
        <dbReference type="ARBA" id="ARBA00049136"/>
    </source>
</evidence>
<dbReference type="SUPFAM" id="SSF52768">
    <property type="entry name" value="Arginase/deacetylase"/>
    <property type="match status" value="1"/>
</dbReference>
<evidence type="ECO:0000256" key="1">
    <source>
        <dbReference type="ARBA" id="ARBA00001968"/>
    </source>
</evidence>
<dbReference type="Proteomes" id="UP001152759">
    <property type="component" value="Chromosome 3"/>
</dbReference>
<keyword evidence="9 17" id="KW-0378">Hydrolase</keyword>
<feature type="binding site" evidence="19">
    <location>
        <position position="331"/>
    </location>
    <ligand>
        <name>substrate</name>
    </ligand>
</feature>
<keyword evidence="5" id="KW-0158">Chromosome</keyword>
<dbReference type="InterPro" id="IPR000286">
    <property type="entry name" value="HDACs"/>
</dbReference>
<dbReference type="PRINTS" id="PR01271">
    <property type="entry name" value="HISDACETLASE"/>
</dbReference>
<dbReference type="InterPro" id="IPR023696">
    <property type="entry name" value="Ureohydrolase_dom_sf"/>
</dbReference>
<accession>A0A9P0A8C6</accession>
<comment type="subcellular location">
    <subcellularLocation>
        <location evidence="3">Chromosome</location>
    </subcellularLocation>
    <subcellularLocation>
        <location evidence="4">Cytoplasm</location>
    </subcellularLocation>
    <subcellularLocation>
        <location evidence="2 17">Nucleus</location>
    </subcellularLocation>
</comment>
<feature type="binding site" evidence="20">
    <location>
        <position position="205"/>
    </location>
    <ligand>
        <name>a divalent metal cation</name>
        <dbReference type="ChEBI" id="CHEBI:60240"/>
    </ligand>
</feature>
<evidence type="ECO:0000256" key="3">
    <source>
        <dbReference type="ARBA" id="ARBA00004286"/>
    </source>
</evidence>
<evidence type="ECO:0000256" key="10">
    <source>
        <dbReference type="ARBA" id="ARBA00022853"/>
    </source>
</evidence>
<dbReference type="GO" id="GO:0141221">
    <property type="term" value="F:histone deacetylase activity, hydrolytic mechanism"/>
    <property type="evidence" value="ECO:0007669"/>
    <property type="project" value="UniProtKB-EC"/>
</dbReference>
<keyword evidence="24" id="KW-1185">Reference proteome</keyword>
<dbReference type="GO" id="GO:0046872">
    <property type="term" value="F:metal ion binding"/>
    <property type="evidence" value="ECO:0007669"/>
    <property type="project" value="UniProtKB-KW"/>
</dbReference>
<dbReference type="AlphaFoldDB" id="A0A9P0A8C6"/>
<evidence type="ECO:0000256" key="6">
    <source>
        <dbReference type="ARBA" id="ARBA00022490"/>
    </source>
</evidence>
<evidence type="ECO:0000256" key="7">
    <source>
        <dbReference type="ARBA" id="ARBA00022491"/>
    </source>
</evidence>
<comment type="cofactor">
    <cofactor evidence="1">
        <name>a divalent metal cation</name>
        <dbReference type="ChEBI" id="CHEBI:60240"/>
    </cofactor>
</comment>
<dbReference type="PRINTS" id="PR01270">
    <property type="entry name" value="HDASUPER"/>
</dbReference>
<dbReference type="Pfam" id="PF00850">
    <property type="entry name" value="Hist_deacetyl"/>
    <property type="match status" value="1"/>
</dbReference>
<dbReference type="InterPro" id="IPR003084">
    <property type="entry name" value="HDAC_I/II"/>
</dbReference>
<evidence type="ECO:0000256" key="2">
    <source>
        <dbReference type="ARBA" id="ARBA00004123"/>
    </source>
</evidence>
<evidence type="ECO:0000313" key="23">
    <source>
        <dbReference type="EMBL" id="CAH0386345.1"/>
    </source>
</evidence>
<keyword evidence="6" id="KW-0963">Cytoplasm</keyword>
<feature type="binding site" evidence="19">
    <location>
        <position position="126"/>
    </location>
    <ligand>
        <name>substrate</name>
    </ligand>
</feature>
<dbReference type="PIRSF" id="PIRSF037913">
    <property type="entry name" value="His_deacetylse_1"/>
    <property type="match status" value="1"/>
</dbReference>
<proteinExistence type="inferred from homology"/>
<evidence type="ECO:0000256" key="20">
    <source>
        <dbReference type="PIRSR" id="PIRSR037913-3"/>
    </source>
</evidence>
<evidence type="ECO:0000313" key="24">
    <source>
        <dbReference type="Proteomes" id="UP001152759"/>
    </source>
</evidence>
<evidence type="ECO:0000259" key="22">
    <source>
        <dbReference type="Pfam" id="PF00850"/>
    </source>
</evidence>
<evidence type="ECO:0000256" key="13">
    <source>
        <dbReference type="ARBA" id="ARBA00023242"/>
    </source>
</evidence>
<keyword evidence="8 20" id="KW-0479">Metal-binding</keyword>
<feature type="binding site" evidence="19">
    <location>
        <position position="176"/>
    </location>
    <ligand>
        <name>substrate</name>
    </ligand>
</feature>
<dbReference type="GO" id="GO:0005634">
    <property type="term" value="C:nucleus"/>
    <property type="evidence" value="ECO:0007669"/>
    <property type="project" value="UniProtKB-SubCell"/>
</dbReference>
<dbReference type="EC" id="3.5.1.98" evidence="17"/>
<feature type="compositionally biased region" description="Acidic residues" evidence="21">
    <location>
        <begin position="105"/>
        <end position="119"/>
    </location>
</feature>
<evidence type="ECO:0000256" key="9">
    <source>
        <dbReference type="ARBA" id="ARBA00022801"/>
    </source>
</evidence>
<dbReference type="InterPro" id="IPR037138">
    <property type="entry name" value="His_deacetylse_dom_sf"/>
</dbReference>
<sequence length="407" mass="45480">MDTSRKRTRSCDSDEIDTSVSVAYIHSNSLLVESSKTPNIGKRAKMVHHLIKAYGLLDFVKVIEPKLATAEQLSQFHSSSYVDYILSLRNESEEDDASNHSSTDESSEDESDCDEETNEEFGIGYDCPPLKNLFQYVSHMAGSTLTAANTLINGEADVVINWCGGWHHAQRDEAEGFCYVNDIVLGIQELRKKFEFVLYIDFDIHHGNGVENAFAFTRKVFTLSIHKYEPGFYPGTGSLDDIGIGNGKYHSLNIPLKTGISDEPYISMFQSISEKVFAAFQPDCIVVQCGADCITGDKLGDFNLTPKALGLCIKHILSWKRPVMVLGGGGYNLVNTAKCWTYLTSVILAREIPSEIPEHKYFTLYGPDFDLEITPSHRKDCNTKDELGRTVIKVTDLMNKLRNETLP</sequence>
<gene>
    <name evidence="23" type="ORF">BEMITA_LOCUS5474</name>
</gene>
<dbReference type="InterPro" id="IPR023801">
    <property type="entry name" value="His_deacetylse_dom"/>
</dbReference>
<evidence type="ECO:0000256" key="18">
    <source>
        <dbReference type="PIRSR" id="PIRSR037913-1"/>
    </source>
</evidence>
<evidence type="ECO:0000256" key="11">
    <source>
        <dbReference type="ARBA" id="ARBA00023015"/>
    </source>
</evidence>
<dbReference type="PANTHER" id="PTHR10625">
    <property type="entry name" value="HISTONE DEACETYLASE HDAC1-RELATED"/>
    <property type="match status" value="1"/>
</dbReference>
<dbReference type="GO" id="GO:0031507">
    <property type="term" value="P:heterochromatin formation"/>
    <property type="evidence" value="ECO:0007669"/>
    <property type="project" value="TreeGrafter"/>
</dbReference>
<dbReference type="PANTHER" id="PTHR10625:SF14">
    <property type="entry name" value="HISTONE DEACETYLASE 8"/>
    <property type="match status" value="1"/>
</dbReference>
<evidence type="ECO:0000256" key="4">
    <source>
        <dbReference type="ARBA" id="ARBA00004496"/>
    </source>
</evidence>